<dbReference type="STRING" id="1802603.A3F35_01010"/>
<dbReference type="AlphaFoldDB" id="A0A1G1WRD5"/>
<evidence type="ECO:0000313" key="3">
    <source>
        <dbReference type="EMBL" id="OGY30315.1"/>
    </source>
</evidence>
<evidence type="ECO:0000256" key="1">
    <source>
        <dbReference type="SAM" id="MobiDB-lite"/>
    </source>
</evidence>
<dbReference type="Proteomes" id="UP000178068">
    <property type="component" value="Unassembled WGS sequence"/>
</dbReference>
<reference evidence="3 4" key="1">
    <citation type="journal article" date="2016" name="Nat. Commun.">
        <title>Thousands of microbial genomes shed light on interconnected biogeochemical processes in an aquifer system.</title>
        <authorList>
            <person name="Anantharaman K."/>
            <person name="Brown C.T."/>
            <person name="Hug L.A."/>
            <person name="Sharon I."/>
            <person name="Castelle C.J."/>
            <person name="Probst A.J."/>
            <person name="Thomas B.C."/>
            <person name="Singh A."/>
            <person name="Wilkins M.J."/>
            <person name="Karaoz U."/>
            <person name="Brodie E.L."/>
            <person name="Williams K.H."/>
            <person name="Hubbard S.S."/>
            <person name="Banfield J.F."/>
        </authorList>
    </citation>
    <scope>NUCLEOTIDE SEQUENCE [LARGE SCALE GENOMIC DNA]</scope>
</reference>
<feature type="transmembrane region" description="Helical" evidence="2">
    <location>
        <begin position="82"/>
        <end position="104"/>
    </location>
</feature>
<keyword evidence="2" id="KW-0472">Membrane</keyword>
<feature type="transmembrane region" description="Helical" evidence="2">
    <location>
        <begin position="51"/>
        <end position="70"/>
    </location>
</feature>
<evidence type="ECO:0000256" key="2">
    <source>
        <dbReference type="SAM" id="Phobius"/>
    </source>
</evidence>
<keyword evidence="2" id="KW-0812">Transmembrane</keyword>
<name>A0A1G1WRD5_9BACT</name>
<protein>
    <submittedName>
        <fullName evidence="3">Uncharacterized protein</fullName>
    </submittedName>
</protein>
<sequence length="301" mass="33176">MTKLLPYSIFISTFYYLLSATSILAHGGEVPEETEAVAMTTLEDSIRSTSIKVVIIASIIILAFIVLTVLLKHFGEGLKKFLFAGVVIPTIAATLYMVGSTLYLNFTSSSGGPVHWHADLEIWDCGNKLDFVDPQGISNKVGTSTFHEHNDGRIHIEGVVKEKDEASLGKFFKFVGGSLSTDGFEVPTNNGQITRHNNDTCQNGDMGTLQVFVYQTRNDVFNQQKLNDPASYVLTPEGNVPPGDCIIVEFGKEREKTDKLCNFYKLKVKTGEIKPASEFEQPTDLNLNESGTQEEDLNHGN</sequence>
<keyword evidence="2" id="KW-1133">Transmembrane helix</keyword>
<organism evidence="3 4">
    <name type="scientific">Candidatus Woykebacteria bacterium RIFCSPHIGHO2_12_FULL_45_10</name>
    <dbReference type="NCBI Taxonomy" id="1802603"/>
    <lineage>
        <taxon>Bacteria</taxon>
        <taxon>Candidatus Woykeibacteriota</taxon>
    </lineage>
</organism>
<dbReference type="EMBL" id="MHCZ01000008">
    <property type="protein sequence ID" value="OGY30315.1"/>
    <property type="molecule type" value="Genomic_DNA"/>
</dbReference>
<feature type="region of interest" description="Disordered" evidence="1">
    <location>
        <begin position="275"/>
        <end position="301"/>
    </location>
</feature>
<accession>A0A1G1WRD5</accession>
<comment type="caution">
    <text evidence="3">The sequence shown here is derived from an EMBL/GenBank/DDBJ whole genome shotgun (WGS) entry which is preliminary data.</text>
</comment>
<gene>
    <name evidence="3" type="ORF">A3F35_01010</name>
</gene>
<proteinExistence type="predicted"/>
<evidence type="ECO:0000313" key="4">
    <source>
        <dbReference type="Proteomes" id="UP000178068"/>
    </source>
</evidence>